<dbReference type="EMBL" id="CP034160">
    <property type="protein sequence ID" value="AZI55115.1"/>
    <property type="molecule type" value="Genomic_DNA"/>
</dbReference>
<dbReference type="RefSeq" id="WP_124986257.1">
    <property type="nucleotide sequence ID" value="NZ_CP034160.1"/>
</dbReference>
<dbReference type="Proteomes" id="UP000272316">
    <property type="component" value="Chromosome"/>
</dbReference>
<dbReference type="InterPro" id="IPR026444">
    <property type="entry name" value="Secre_tail"/>
</dbReference>
<evidence type="ECO:0000256" key="1">
    <source>
        <dbReference type="ARBA" id="ARBA00022729"/>
    </source>
</evidence>
<dbReference type="PROSITE" id="PS50093">
    <property type="entry name" value="PKD"/>
    <property type="match status" value="1"/>
</dbReference>
<dbReference type="SUPFAM" id="SSF49299">
    <property type="entry name" value="PKD domain"/>
    <property type="match status" value="1"/>
</dbReference>
<evidence type="ECO:0000259" key="3">
    <source>
        <dbReference type="PROSITE" id="PS50093"/>
    </source>
</evidence>
<name>A0A3G8ZEB7_9FLAO</name>
<organism evidence="4 5">
    <name type="scientific">Epilithonimonas vandammei</name>
    <dbReference type="NCBI Taxonomy" id="2487072"/>
    <lineage>
        <taxon>Bacteria</taxon>
        <taxon>Pseudomonadati</taxon>
        <taxon>Bacteroidota</taxon>
        <taxon>Flavobacteriia</taxon>
        <taxon>Flavobacteriales</taxon>
        <taxon>Weeksellaceae</taxon>
        <taxon>Chryseobacterium group</taxon>
        <taxon>Epilithonimonas</taxon>
    </lineage>
</organism>
<feature type="chain" id="PRO_5017936067" evidence="2">
    <location>
        <begin position="24"/>
        <end position="377"/>
    </location>
</feature>
<reference evidence="5" key="1">
    <citation type="submission" date="2018-11" db="EMBL/GenBank/DDBJ databases">
        <title>Proposal to divide the Flavobacteriaceae and reorganize its genera based on Amino Acid Identity values calculated from whole genome sequences.</title>
        <authorList>
            <person name="Nicholson A.C."/>
            <person name="Gulvik C.A."/>
            <person name="Whitney A.M."/>
            <person name="Sheth M."/>
            <person name="Batra D."/>
            <person name="Pryor J."/>
            <person name="Bernardet J.-F."/>
            <person name="Hugo C."/>
            <person name="Kampfer P."/>
            <person name="Newman J.D."/>
            <person name="McQuiston J.R."/>
        </authorList>
    </citation>
    <scope>NUCLEOTIDE SEQUENCE [LARGE SCALE GENOMIC DNA]</scope>
    <source>
        <strain evidence="5">H6466</strain>
    </source>
</reference>
<dbReference type="SMART" id="SM00089">
    <property type="entry name" value="PKD"/>
    <property type="match status" value="1"/>
</dbReference>
<evidence type="ECO:0000256" key="2">
    <source>
        <dbReference type="SAM" id="SignalP"/>
    </source>
</evidence>
<evidence type="ECO:0000313" key="5">
    <source>
        <dbReference type="Proteomes" id="UP000272316"/>
    </source>
</evidence>
<dbReference type="Pfam" id="PF18911">
    <property type="entry name" value="PKD_4"/>
    <property type="match status" value="1"/>
</dbReference>
<accession>A0A3G8ZEB7</accession>
<protein>
    <submittedName>
        <fullName evidence="4">T9SS C-terminal target domain-containing protein</fullName>
    </submittedName>
</protein>
<proteinExistence type="predicted"/>
<dbReference type="InterPro" id="IPR013783">
    <property type="entry name" value="Ig-like_fold"/>
</dbReference>
<dbReference type="NCBIfam" id="TIGR04183">
    <property type="entry name" value="Por_Secre_tail"/>
    <property type="match status" value="1"/>
</dbReference>
<dbReference type="InterPro" id="IPR022409">
    <property type="entry name" value="PKD/Chitinase_dom"/>
</dbReference>
<dbReference type="KEGG" id="eva:EIB75_07620"/>
<evidence type="ECO:0000313" key="4">
    <source>
        <dbReference type="EMBL" id="AZI55115.1"/>
    </source>
</evidence>
<feature type="domain" description="PKD" evidence="3">
    <location>
        <begin position="134"/>
        <end position="214"/>
    </location>
</feature>
<feature type="signal peptide" evidence="2">
    <location>
        <begin position="1"/>
        <end position="23"/>
    </location>
</feature>
<dbReference type="CDD" id="cd00146">
    <property type="entry name" value="PKD"/>
    <property type="match status" value="1"/>
</dbReference>
<dbReference type="InterPro" id="IPR035986">
    <property type="entry name" value="PKD_dom_sf"/>
</dbReference>
<keyword evidence="1 2" id="KW-0732">Signal</keyword>
<dbReference type="InterPro" id="IPR000601">
    <property type="entry name" value="PKD_dom"/>
</dbReference>
<dbReference type="Gene3D" id="2.60.40.10">
    <property type="entry name" value="Immunoglobulins"/>
    <property type="match status" value="1"/>
</dbReference>
<dbReference type="Pfam" id="PF18962">
    <property type="entry name" value="Por_Secre_tail"/>
    <property type="match status" value="1"/>
</dbReference>
<sequence>MKTYLTQLSVFCIIFLLNTHLKAQGEEAYPYRGGNADGFATETITNTICSTPFHQYAYFGGNGDGFATETLENATYSTPFHKYAYFGGSGDGFATETVENSNCPTPYHFYAYFGGNGDGFANDKTEDVCSINPPVANFVADKTNVCVGQTVVFTDTSTNRPTGWNWTFSGGSPATATTKTVNVNYNTPGLYQVKLVVANYNGTDTMTKAGYINVVTDCSSLGMENIKIEKVLVFPNPAKDVLYLQSPKEVQKIEIFDMSGRKILQKNVNKKEDQINIEILKSGIYILKTYTDNSSQTFKIIKKDSKLITINFELPTYRQFFFIIMLNFLKKISIISYIDCNFVRDNEKSTLPLLFLFGSCFHSPIFLCKFWRQPSVL</sequence>
<dbReference type="AlphaFoldDB" id="A0A3G8ZEB7"/>
<gene>
    <name evidence="4" type="ORF">EIB75_07620</name>
</gene>